<dbReference type="AlphaFoldDB" id="A0A399CT93"/>
<sequence length="1192" mass="134549">MKKNFEQLFFLYGKKLRKSWRTMKLTVFILLLGILQIHATNVFPQGRLVNLEFEKISLEDLIWEIQEQTDIVFVYGKKDIRDVRDINIHATNSEAIEVIKSCIKGTNVELEIIDGVIVLRKKEESPVPSVQPSFVVSGKITDNNGVPLPGATVLIKGTYRGATTNEEGTYRLEVRDGSTVLVVSFLGFATQEVAVDGRSTVDVTMQEAVTSIDEVLVISTGYQQLPKERLSGSFEVIDGKLFKDRPNADIASSLEGMVPGFQRVIKNNPDGSISYDNRIRGQGTLTESIANPLLVVDGFPVEDADFSTINPNIVESVTILKDAAAASIWGARAANGVIVVTTKSGKGSDFFEVDANAFVRVGSKLDLGYVNPIADTETHLAWEKYVYDNKLTGNLTPSALGEIIFSQTPSLTLYNEFNLGNLSESEYNSQIAQLKQYNYQDDVYEYFLKKNIYQQYDVSITGATERNNYSFSVLYDKTNSHFVGDESQKALISFKDNFKMNDWLRLDVGATIGLQNNTNEGASLRDIRGLPPYQRLVDENGDYVPMAKDYYLPILNEVSEKGDFPYSDWNYNLLQELRSSDRQSQRNTVRLQAGLNVKILKGLTWNGKIQYERVENSSKDLYSEESYLVRNQVNRYNGYDHETGKVTSYSGVGYAFPEGSALDRSSTHHESYVLRNQLQLDKDLGNRHHIMALVGSEVSSYVSNFNQQIRIWGYDDEKLLYPNQPFYDDYGASQFYTPSKIRLDPVRDWSSAYTDNRFFSLFGNFAYTYNRKYTLTGSVRTDASNMIVKDPKYRYAPFWSVGGRWSVNQERFMANAAWIDRLQLRGSYGVLGNVVTSTSVIPLISYSSSTSYYNQEYYASVKDFGNPLLRWEETKTLNLGIDYAFFNNKLSGKVDLYSKRSEDVLAKVDIAGAYGLGYSNAVNAAELMNRGIEVEIATLQHITHDLSWNGRLVVSHNKNEVTKLDIFSYYPARIVMEDVFVEGRPISPVYSYIYEGEENGIPMVRFENGQKTEIFNIPTVSDARNFMQYEGSLIPTTELGFTSNFEYKGFSLKAIATGRFGHVFRIDAPRYPLLNSAFGSVLGKPMEEVVSGSPDKFPGLPPASVPDIAAYSIVRNFNTLVEDASNIRLKEVTLSYTLPRGFVQNWNISNVRLYSQVNNLGILWKATDTYYDPDFPRFKMPVSYLLGLNVTF</sequence>
<dbReference type="NCBIfam" id="TIGR04056">
    <property type="entry name" value="OMP_RagA_SusC"/>
    <property type="match status" value="1"/>
</dbReference>
<evidence type="ECO:0000259" key="11">
    <source>
        <dbReference type="Pfam" id="PF07715"/>
    </source>
</evidence>
<dbReference type="Gene3D" id="2.60.40.1120">
    <property type="entry name" value="Carboxypeptidase-like, regulatory domain"/>
    <property type="match status" value="1"/>
</dbReference>
<keyword evidence="2 8" id="KW-0813">Transport</keyword>
<dbReference type="Gene3D" id="2.40.170.20">
    <property type="entry name" value="TonB-dependent receptor, beta-barrel domain"/>
    <property type="match status" value="1"/>
</dbReference>
<reference evidence="12 13" key="1">
    <citation type="journal article" date="2015" name="Int. J. Syst. Evol. Microbiol.">
        <title>Mariniphaga sediminis sp. nov., isolated from coastal sediment.</title>
        <authorList>
            <person name="Wang F.Q."/>
            <person name="Shen Q.Y."/>
            <person name="Chen G.J."/>
            <person name="Du Z.J."/>
        </authorList>
    </citation>
    <scope>NUCLEOTIDE SEQUENCE [LARGE SCALE GENOMIC DNA]</scope>
    <source>
        <strain evidence="12 13">SY21</strain>
    </source>
</reference>
<dbReference type="InterPro" id="IPR012910">
    <property type="entry name" value="Plug_dom"/>
</dbReference>
<dbReference type="Pfam" id="PF07715">
    <property type="entry name" value="Plug"/>
    <property type="match status" value="1"/>
</dbReference>
<accession>A0A399CT93</accession>
<dbReference type="OrthoDB" id="9768177at2"/>
<dbReference type="Gene3D" id="2.170.130.10">
    <property type="entry name" value="TonB-dependent receptor, plug domain"/>
    <property type="match status" value="1"/>
</dbReference>
<evidence type="ECO:0000256" key="2">
    <source>
        <dbReference type="ARBA" id="ARBA00022448"/>
    </source>
</evidence>
<comment type="subcellular location">
    <subcellularLocation>
        <location evidence="1 8">Cell outer membrane</location>
        <topology evidence="1 8">Multi-pass membrane protein</topology>
    </subcellularLocation>
</comment>
<dbReference type="InterPro" id="IPR008969">
    <property type="entry name" value="CarboxyPept-like_regulatory"/>
</dbReference>
<evidence type="ECO:0000256" key="7">
    <source>
        <dbReference type="ARBA" id="ARBA00023237"/>
    </source>
</evidence>
<gene>
    <name evidence="12" type="ORF">D1164_21420</name>
</gene>
<evidence type="ECO:0000313" key="13">
    <source>
        <dbReference type="Proteomes" id="UP000266441"/>
    </source>
</evidence>
<comment type="caution">
    <text evidence="12">The sequence shown here is derived from an EMBL/GenBank/DDBJ whole genome shotgun (WGS) entry which is preliminary data.</text>
</comment>
<keyword evidence="13" id="KW-1185">Reference proteome</keyword>
<evidence type="ECO:0000256" key="3">
    <source>
        <dbReference type="ARBA" id="ARBA00022452"/>
    </source>
</evidence>
<dbReference type="PROSITE" id="PS52016">
    <property type="entry name" value="TONB_DEPENDENT_REC_3"/>
    <property type="match status" value="1"/>
</dbReference>
<dbReference type="InterPro" id="IPR039426">
    <property type="entry name" value="TonB-dep_rcpt-like"/>
</dbReference>
<evidence type="ECO:0000256" key="4">
    <source>
        <dbReference type="ARBA" id="ARBA00022692"/>
    </source>
</evidence>
<keyword evidence="3 8" id="KW-1134">Transmembrane beta strand</keyword>
<dbReference type="EMBL" id="QWET01000025">
    <property type="protein sequence ID" value="RIH63164.1"/>
    <property type="molecule type" value="Genomic_DNA"/>
</dbReference>
<evidence type="ECO:0000256" key="6">
    <source>
        <dbReference type="ARBA" id="ARBA00023136"/>
    </source>
</evidence>
<dbReference type="SUPFAM" id="SSF56935">
    <property type="entry name" value="Porins"/>
    <property type="match status" value="1"/>
</dbReference>
<dbReference type="Pfam" id="PF13715">
    <property type="entry name" value="CarbopepD_reg_2"/>
    <property type="match status" value="1"/>
</dbReference>
<keyword evidence="4 8" id="KW-0812">Transmembrane</keyword>
<dbReference type="Proteomes" id="UP000266441">
    <property type="component" value="Unassembled WGS sequence"/>
</dbReference>
<dbReference type="InterPro" id="IPR023996">
    <property type="entry name" value="TonB-dep_OMP_SusC/RagA"/>
</dbReference>
<dbReference type="GO" id="GO:0009279">
    <property type="term" value="C:cell outer membrane"/>
    <property type="evidence" value="ECO:0007669"/>
    <property type="project" value="UniProtKB-SubCell"/>
</dbReference>
<dbReference type="InterPro" id="IPR037066">
    <property type="entry name" value="Plug_dom_sf"/>
</dbReference>
<dbReference type="InterPro" id="IPR023997">
    <property type="entry name" value="TonB-dep_OMP_SusC/RagA_CS"/>
</dbReference>
<dbReference type="InterPro" id="IPR036942">
    <property type="entry name" value="Beta-barrel_TonB_sf"/>
</dbReference>
<organism evidence="12 13">
    <name type="scientific">Mariniphaga sediminis</name>
    <dbReference type="NCBI Taxonomy" id="1628158"/>
    <lineage>
        <taxon>Bacteria</taxon>
        <taxon>Pseudomonadati</taxon>
        <taxon>Bacteroidota</taxon>
        <taxon>Bacteroidia</taxon>
        <taxon>Marinilabiliales</taxon>
        <taxon>Prolixibacteraceae</taxon>
        <taxon>Mariniphaga</taxon>
    </lineage>
</organism>
<dbReference type="SUPFAM" id="SSF49464">
    <property type="entry name" value="Carboxypeptidase regulatory domain-like"/>
    <property type="match status" value="1"/>
</dbReference>
<dbReference type="NCBIfam" id="TIGR04057">
    <property type="entry name" value="SusC_RagA_signa"/>
    <property type="match status" value="1"/>
</dbReference>
<evidence type="ECO:0000256" key="1">
    <source>
        <dbReference type="ARBA" id="ARBA00004571"/>
    </source>
</evidence>
<proteinExistence type="inferred from homology"/>
<evidence type="ECO:0000256" key="8">
    <source>
        <dbReference type="PROSITE-ProRule" id="PRU01360"/>
    </source>
</evidence>
<evidence type="ECO:0000313" key="12">
    <source>
        <dbReference type="EMBL" id="RIH63164.1"/>
    </source>
</evidence>
<evidence type="ECO:0000256" key="9">
    <source>
        <dbReference type="RuleBase" id="RU003357"/>
    </source>
</evidence>
<comment type="similarity">
    <text evidence="8 9">Belongs to the TonB-dependent receptor family.</text>
</comment>
<keyword evidence="6 8" id="KW-0472">Membrane</keyword>
<feature type="domain" description="TonB-dependent receptor-like beta-barrel" evidence="10">
    <location>
        <begin position="569"/>
        <end position="954"/>
    </location>
</feature>
<keyword evidence="5 9" id="KW-0798">TonB box</keyword>
<evidence type="ECO:0000259" key="10">
    <source>
        <dbReference type="Pfam" id="PF00593"/>
    </source>
</evidence>
<evidence type="ECO:0000256" key="5">
    <source>
        <dbReference type="ARBA" id="ARBA00023077"/>
    </source>
</evidence>
<dbReference type="Pfam" id="PF00593">
    <property type="entry name" value="TonB_dep_Rec_b-barrel"/>
    <property type="match status" value="1"/>
</dbReference>
<protein>
    <submittedName>
        <fullName evidence="12">SusC/RagA family TonB-linked outer membrane protein</fullName>
    </submittedName>
</protein>
<keyword evidence="7 8" id="KW-0998">Cell outer membrane</keyword>
<feature type="domain" description="TonB-dependent receptor plug" evidence="11">
    <location>
        <begin position="227"/>
        <end position="337"/>
    </location>
</feature>
<name>A0A399CT93_9BACT</name>
<dbReference type="InterPro" id="IPR000531">
    <property type="entry name" value="Beta-barrel_TonB"/>
</dbReference>